<dbReference type="PANTHER" id="PTHR31286:SF99">
    <property type="entry name" value="DUF4283 DOMAIN-CONTAINING PROTEIN"/>
    <property type="match status" value="1"/>
</dbReference>
<accession>A0AAW1Y7Y8</accession>
<dbReference type="InterPro" id="IPR040256">
    <property type="entry name" value="At4g02000-like"/>
</dbReference>
<evidence type="ECO:0000313" key="5">
    <source>
        <dbReference type="Proteomes" id="UP001457282"/>
    </source>
</evidence>
<evidence type="ECO:0000259" key="3">
    <source>
        <dbReference type="PROSITE" id="PS50158"/>
    </source>
</evidence>
<dbReference type="PROSITE" id="PS50158">
    <property type="entry name" value="ZF_CCHC"/>
    <property type="match status" value="1"/>
</dbReference>
<dbReference type="AlphaFoldDB" id="A0AAW1Y7Y8"/>
<feature type="region of interest" description="Disordered" evidence="2">
    <location>
        <begin position="112"/>
        <end position="146"/>
    </location>
</feature>
<reference evidence="4 5" key="1">
    <citation type="journal article" date="2023" name="G3 (Bethesda)">
        <title>A chromosome-length genome assembly and annotation of blackberry (Rubus argutus, cv. 'Hillquist').</title>
        <authorList>
            <person name="Bruna T."/>
            <person name="Aryal R."/>
            <person name="Dudchenko O."/>
            <person name="Sargent D.J."/>
            <person name="Mead D."/>
            <person name="Buti M."/>
            <person name="Cavallini A."/>
            <person name="Hytonen T."/>
            <person name="Andres J."/>
            <person name="Pham M."/>
            <person name="Weisz D."/>
            <person name="Mascagni F."/>
            <person name="Usai G."/>
            <person name="Natali L."/>
            <person name="Bassil N."/>
            <person name="Fernandez G.E."/>
            <person name="Lomsadze A."/>
            <person name="Armour M."/>
            <person name="Olukolu B."/>
            <person name="Poorten T."/>
            <person name="Britton C."/>
            <person name="Davik J."/>
            <person name="Ashrafi H."/>
            <person name="Aiden E.L."/>
            <person name="Borodovsky M."/>
            <person name="Worthington M."/>
        </authorList>
    </citation>
    <scope>NUCLEOTIDE SEQUENCE [LARGE SCALE GENOMIC DNA]</scope>
    <source>
        <strain evidence="4">PI 553951</strain>
    </source>
</reference>
<feature type="region of interest" description="Disordered" evidence="2">
    <location>
        <begin position="407"/>
        <end position="441"/>
    </location>
</feature>
<dbReference type="InterPro" id="IPR001878">
    <property type="entry name" value="Znf_CCHC"/>
</dbReference>
<gene>
    <name evidence="4" type="ORF">M0R45_009897</name>
</gene>
<evidence type="ECO:0000256" key="1">
    <source>
        <dbReference type="PROSITE-ProRule" id="PRU00047"/>
    </source>
</evidence>
<dbReference type="GO" id="GO:0008270">
    <property type="term" value="F:zinc ion binding"/>
    <property type="evidence" value="ECO:0007669"/>
    <property type="project" value="UniProtKB-KW"/>
</dbReference>
<sequence length="441" mass="47643">MAVWVRILGLPFSYFKECTLNNIGNLLGTVVKIDKLTLAQARGKFGRLCIEIDLQKPLRPYVEVDGLAYSVVYEGISMICFNCGCYGHVKANCSLLNGSSDTTKHIDDIQTNMEGPADKNNDTTMDSSGDACINPNDSSAASTPAPILNSHDSLKVKFVSLKGESETKFVGSGGGHGPWMLMSYKNKKVLVSNAPNNKAPAQTGSRFALLQTFSEGEDGALREEAPTNVEELFNKSTPVEPPIVKLWKKVQEKNKKNLGTTQYMPTDPIPAKVLNKPLKDITNGKNQHKHVVKSGTARTPRTNAAAKASSSQSREMTSFIIDSPIKPQFSTPILTVNNVPKPSCVTNTSAVFGHCSLEISGNENIPEDNMDVALICNGQAFSDFADGKVNICSPSVSGYAMDATQSYTHKPHSDIIDDDSPSDNEDEDPSLVSNMEAMADA</sequence>
<name>A0AAW1Y7Y8_RUBAR</name>
<keyword evidence="1" id="KW-0862">Zinc</keyword>
<keyword evidence="1" id="KW-0863">Zinc-finger</keyword>
<evidence type="ECO:0000256" key="2">
    <source>
        <dbReference type="SAM" id="MobiDB-lite"/>
    </source>
</evidence>
<dbReference type="Proteomes" id="UP001457282">
    <property type="component" value="Unassembled WGS sequence"/>
</dbReference>
<dbReference type="GO" id="GO:0003676">
    <property type="term" value="F:nucleic acid binding"/>
    <property type="evidence" value="ECO:0007669"/>
    <property type="project" value="InterPro"/>
</dbReference>
<proteinExistence type="predicted"/>
<feature type="region of interest" description="Disordered" evidence="2">
    <location>
        <begin position="280"/>
        <end position="313"/>
    </location>
</feature>
<protein>
    <recommendedName>
        <fullName evidence="3">CCHC-type domain-containing protein</fullName>
    </recommendedName>
</protein>
<evidence type="ECO:0000313" key="4">
    <source>
        <dbReference type="EMBL" id="KAK9944324.1"/>
    </source>
</evidence>
<dbReference type="EMBL" id="JBEDUW010000002">
    <property type="protein sequence ID" value="KAK9944324.1"/>
    <property type="molecule type" value="Genomic_DNA"/>
</dbReference>
<feature type="domain" description="CCHC-type" evidence="3">
    <location>
        <begin position="80"/>
        <end position="93"/>
    </location>
</feature>
<comment type="caution">
    <text evidence="4">The sequence shown here is derived from an EMBL/GenBank/DDBJ whole genome shotgun (WGS) entry which is preliminary data.</text>
</comment>
<dbReference type="PANTHER" id="PTHR31286">
    <property type="entry name" value="GLYCINE-RICH CELL WALL STRUCTURAL PROTEIN 1.8-LIKE"/>
    <property type="match status" value="1"/>
</dbReference>
<feature type="compositionally biased region" description="Acidic residues" evidence="2">
    <location>
        <begin position="416"/>
        <end position="429"/>
    </location>
</feature>
<feature type="compositionally biased region" description="Polar residues" evidence="2">
    <location>
        <begin position="296"/>
        <end position="313"/>
    </location>
</feature>
<keyword evidence="5" id="KW-1185">Reference proteome</keyword>
<keyword evidence="1" id="KW-0479">Metal-binding</keyword>
<organism evidence="4 5">
    <name type="scientific">Rubus argutus</name>
    <name type="common">Southern blackberry</name>
    <dbReference type="NCBI Taxonomy" id="59490"/>
    <lineage>
        <taxon>Eukaryota</taxon>
        <taxon>Viridiplantae</taxon>
        <taxon>Streptophyta</taxon>
        <taxon>Embryophyta</taxon>
        <taxon>Tracheophyta</taxon>
        <taxon>Spermatophyta</taxon>
        <taxon>Magnoliopsida</taxon>
        <taxon>eudicotyledons</taxon>
        <taxon>Gunneridae</taxon>
        <taxon>Pentapetalae</taxon>
        <taxon>rosids</taxon>
        <taxon>fabids</taxon>
        <taxon>Rosales</taxon>
        <taxon>Rosaceae</taxon>
        <taxon>Rosoideae</taxon>
        <taxon>Rosoideae incertae sedis</taxon>
        <taxon>Rubus</taxon>
    </lineage>
</organism>